<keyword evidence="5" id="KW-1185">Reference proteome</keyword>
<sequence length="355" mass="36977">MSAAGTPHERAAGSVAERPAHRVKMVLDCDTGVDDTLAILYAALHPAVELLGVGSVWGNVDLDTATRNCLHTVHLAGRPEVPVARGADRPLLQTDPVFAYHVHGDDGQGNAGTGRAVGAPATESAAEQMIRIAREHPGEVEIVAVGPLTNVAIALGLCPELPSLVRGITIMGGAALAPGNVTEVAEANIWCDPDAAAAVFNAAWTVTMIGLDVTMLTTLDDGHRARLDTGGTLGRYVSGILDHYIGYFAEVAFGERRSCMHDALAVAVAAGTLVPDLAPLVRAYVSTEGPTRGQTVCDLRGMYMGFPEQEGARCRPVLRTDPAFADEVVDLLIAAGDAAIPVERGSAATPVEKES</sequence>
<dbReference type="GO" id="GO:0005829">
    <property type="term" value="C:cytosol"/>
    <property type="evidence" value="ECO:0007669"/>
    <property type="project" value="TreeGrafter"/>
</dbReference>
<reference evidence="4 5" key="1">
    <citation type="submission" date="2014-01" db="EMBL/GenBank/DDBJ databases">
        <title>Actinotalea ferrariae CF5-4.</title>
        <authorList>
            <person name="Chen F."/>
            <person name="Li Y."/>
            <person name="Wang G."/>
        </authorList>
    </citation>
    <scope>NUCLEOTIDE SEQUENCE [LARGE SCALE GENOMIC DNA]</scope>
    <source>
        <strain evidence="4 5">CF5-4</strain>
    </source>
</reference>
<dbReference type="GO" id="GO:0006152">
    <property type="term" value="P:purine nucleoside catabolic process"/>
    <property type="evidence" value="ECO:0007669"/>
    <property type="project" value="TreeGrafter"/>
</dbReference>
<organism evidence="4 5">
    <name type="scientific">Actinotalea ferrariae CF5-4</name>
    <dbReference type="NCBI Taxonomy" id="948458"/>
    <lineage>
        <taxon>Bacteria</taxon>
        <taxon>Bacillati</taxon>
        <taxon>Actinomycetota</taxon>
        <taxon>Actinomycetes</taxon>
        <taxon>Micrococcales</taxon>
        <taxon>Cellulomonadaceae</taxon>
        <taxon>Actinotalea</taxon>
    </lineage>
</organism>
<evidence type="ECO:0000313" key="4">
    <source>
        <dbReference type="EMBL" id="EYR65051.1"/>
    </source>
</evidence>
<evidence type="ECO:0000259" key="3">
    <source>
        <dbReference type="Pfam" id="PF01156"/>
    </source>
</evidence>
<accession>A0A021VV60</accession>
<dbReference type="PANTHER" id="PTHR12304">
    <property type="entry name" value="INOSINE-URIDINE PREFERRING NUCLEOSIDE HYDROLASE"/>
    <property type="match status" value="1"/>
</dbReference>
<dbReference type="Pfam" id="PF01156">
    <property type="entry name" value="IU_nuc_hydro"/>
    <property type="match status" value="1"/>
</dbReference>
<evidence type="ECO:0000256" key="2">
    <source>
        <dbReference type="ARBA" id="ARBA00023295"/>
    </source>
</evidence>
<dbReference type="RefSeq" id="WP_052022240.1">
    <property type="nucleotide sequence ID" value="NZ_AXCW01000007.1"/>
</dbReference>
<dbReference type="CDD" id="cd02650">
    <property type="entry name" value="nuc_hydro_CaPnhB"/>
    <property type="match status" value="1"/>
</dbReference>
<dbReference type="GO" id="GO:0008477">
    <property type="term" value="F:purine nucleosidase activity"/>
    <property type="evidence" value="ECO:0007669"/>
    <property type="project" value="TreeGrafter"/>
</dbReference>
<feature type="domain" description="Inosine/uridine-preferring nucleoside hydrolase" evidence="3">
    <location>
        <begin position="26"/>
        <end position="312"/>
    </location>
</feature>
<dbReference type="SUPFAM" id="SSF53590">
    <property type="entry name" value="Nucleoside hydrolase"/>
    <property type="match status" value="1"/>
</dbReference>
<dbReference type="EMBL" id="AXCW01000007">
    <property type="protein sequence ID" value="EYR65051.1"/>
    <property type="molecule type" value="Genomic_DNA"/>
</dbReference>
<dbReference type="InterPro" id="IPR036452">
    <property type="entry name" value="Ribo_hydro-like"/>
</dbReference>
<protein>
    <submittedName>
        <fullName evidence="4">Nucleoside hydrolase</fullName>
    </submittedName>
</protein>
<gene>
    <name evidence="4" type="ORF">N866_18010</name>
</gene>
<comment type="caution">
    <text evidence="4">The sequence shown here is derived from an EMBL/GenBank/DDBJ whole genome shotgun (WGS) entry which is preliminary data.</text>
</comment>
<dbReference type="Proteomes" id="UP000019753">
    <property type="component" value="Unassembled WGS sequence"/>
</dbReference>
<evidence type="ECO:0000256" key="1">
    <source>
        <dbReference type="ARBA" id="ARBA00022801"/>
    </source>
</evidence>
<proteinExistence type="predicted"/>
<dbReference type="OrthoDB" id="9797882at2"/>
<name>A0A021VV60_9CELL</name>
<dbReference type="InterPro" id="IPR001910">
    <property type="entry name" value="Inosine/uridine_hydrolase_dom"/>
</dbReference>
<dbReference type="AlphaFoldDB" id="A0A021VV60"/>
<evidence type="ECO:0000313" key="5">
    <source>
        <dbReference type="Proteomes" id="UP000019753"/>
    </source>
</evidence>
<dbReference type="PANTHER" id="PTHR12304:SF4">
    <property type="entry name" value="URIDINE NUCLEOSIDASE"/>
    <property type="match status" value="1"/>
</dbReference>
<dbReference type="InterPro" id="IPR023186">
    <property type="entry name" value="IUNH"/>
</dbReference>
<keyword evidence="1 4" id="KW-0378">Hydrolase</keyword>
<keyword evidence="2" id="KW-0326">Glycosidase</keyword>
<dbReference type="Gene3D" id="3.90.245.10">
    <property type="entry name" value="Ribonucleoside hydrolase-like"/>
    <property type="match status" value="1"/>
</dbReference>